<evidence type="ECO:0000313" key="2">
    <source>
        <dbReference type="EMBL" id="EJK43751.1"/>
    </source>
</evidence>
<dbReference type="EMBL" id="AGNL01050688">
    <property type="protein sequence ID" value="EJK43751.1"/>
    <property type="molecule type" value="Genomic_DNA"/>
</dbReference>
<organism evidence="2 3">
    <name type="scientific">Thalassiosira oceanica</name>
    <name type="common">Marine diatom</name>
    <dbReference type="NCBI Taxonomy" id="159749"/>
    <lineage>
        <taxon>Eukaryota</taxon>
        <taxon>Sar</taxon>
        <taxon>Stramenopiles</taxon>
        <taxon>Ochrophyta</taxon>
        <taxon>Bacillariophyta</taxon>
        <taxon>Coscinodiscophyceae</taxon>
        <taxon>Thalassiosirophycidae</taxon>
        <taxon>Thalassiosirales</taxon>
        <taxon>Thalassiosiraceae</taxon>
        <taxon>Thalassiosira</taxon>
    </lineage>
</organism>
<comment type="caution">
    <text evidence="2">The sequence shown here is derived from an EMBL/GenBank/DDBJ whole genome shotgun (WGS) entry which is preliminary data.</text>
</comment>
<feature type="compositionally biased region" description="Basic and acidic residues" evidence="1">
    <location>
        <begin position="1"/>
        <end position="10"/>
    </location>
</feature>
<reference evidence="2 3" key="1">
    <citation type="journal article" date="2012" name="Genome Biol.">
        <title>Genome and low-iron response of an oceanic diatom adapted to chronic iron limitation.</title>
        <authorList>
            <person name="Lommer M."/>
            <person name="Specht M."/>
            <person name="Roy A.S."/>
            <person name="Kraemer L."/>
            <person name="Andreson R."/>
            <person name="Gutowska M.A."/>
            <person name="Wolf J."/>
            <person name="Bergner S.V."/>
            <person name="Schilhabel M.B."/>
            <person name="Klostermeier U.C."/>
            <person name="Beiko R.G."/>
            <person name="Rosenstiel P."/>
            <person name="Hippler M."/>
            <person name="Laroche J."/>
        </authorList>
    </citation>
    <scope>NUCLEOTIDE SEQUENCE [LARGE SCALE GENOMIC DNA]</scope>
    <source>
        <strain evidence="2 3">CCMP1005</strain>
    </source>
</reference>
<keyword evidence="3" id="KW-1185">Reference proteome</keyword>
<gene>
    <name evidence="2" type="ORF">THAOC_37773</name>
</gene>
<proteinExistence type="predicted"/>
<dbReference type="AlphaFoldDB" id="K0R5F7"/>
<evidence type="ECO:0000313" key="3">
    <source>
        <dbReference type="Proteomes" id="UP000266841"/>
    </source>
</evidence>
<dbReference type="Proteomes" id="UP000266841">
    <property type="component" value="Unassembled WGS sequence"/>
</dbReference>
<feature type="region of interest" description="Disordered" evidence="1">
    <location>
        <begin position="1"/>
        <end position="32"/>
    </location>
</feature>
<protein>
    <submittedName>
        <fullName evidence="2">Uncharacterized protein</fullName>
    </submittedName>
</protein>
<name>K0R5F7_THAOC</name>
<evidence type="ECO:0000256" key="1">
    <source>
        <dbReference type="SAM" id="MobiDB-lite"/>
    </source>
</evidence>
<sequence>MACRPPERVEQGGGPPGRLESGHVGGRLGGDRVPGQEAASHVAGLGDERHVRHTARSDGGPIDRLLILVSILVGYRRLVPLSSDVLTCLTATHLPCITCIAAPNGQYIRSYGKLWENSRLLVTVEGRARGSSDPSSWGKIAEFDLPGVHGSETSVNYLHRADLGDTLLVRGGGVRATFRLVNGTVFQINGLALCRSGEKTEGG</sequence>
<accession>K0R5F7</accession>